<feature type="non-terminal residue" evidence="1">
    <location>
        <position position="1"/>
    </location>
</feature>
<dbReference type="InParanoid" id="C5L1U0"/>
<dbReference type="RefSeq" id="XP_002777490.1">
    <property type="nucleotide sequence ID" value="XM_002777444.1"/>
</dbReference>
<proteinExistence type="predicted"/>
<accession>C5L1U0</accession>
<sequence>SPKYPIHENLSTTGSIFNETLFNKPRIRPIIKTFTTIDATTNRATTYDQAITTTVAAANQAASNDQTFAVTNAS</sequence>
<dbReference type="AlphaFoldDB" id="C5L1U0"/>
<gene>
    <name evidence="1" type="ORF">Pmar_PMAR008434</name>
</gene>
<evidence type="ECO:0000313" key="1">
    <source>
        <dbReference type="EMBL" id="EER09306.1"/>
    </source>
</evidence>
<protein>
    <submittedName>
        <fullName evidence="1">Uncharacterized protein</fullName>
    </submittedName>
</protein>
<keyword evidence="2" id="KW-1185">Reference proteome</keyword>
<dbReference type="Proteomes" id="UP000007800">
    <property type="component" value="Unassembled WGS sequence"/>
</dbReference>
<name>C5L1U0_PERM5</name>
<organism evidence="2">
    <name type="scientific">Perkinsus marinus (strain ATCC 50983 / TXsc)</name>
    <dbReference type="NCBI Taxonomy" id="423536"/>
    <lineage>
        <taxon>Eukaryota</taxon>
        <taxon>Sar</taxon>
        <taxon>Alveolata</taxon>
        <taxon>Perkinsozoa</taxon>
        <taxon>Perkinsea</taxon>
        <taxon>Perkinsida</taxon>
        <taxon>Perkinsidae</taxon>
        <taxon>Perkinsus</taxon>
    </lineage>
</organism>
<dbReference type="GeneID" id="9065729"/>
<reference evidence="1 2" key="1">
    <citation type="submission" date="2008-07" db="EMBL/GenBank/DDBJ databases">
        <authorList>
            <person name="El-Sayed N."/>
            <person name="Caler E."/>
            <person name="Inman J."/>
            <person name="Amedeo P."/>
            <person name="Hass B."/>
            <person name="Wortman J."/>
        </authorList>
    </citation>
    <scope>NUCLEOTIDE SEQUENCE [LARGE SCALE GENOMIC DNA]</scope>
    <source>
        <strain evidence="2">ATCC 50983 / TXsc</strain>
    </source>
</reference>
<dbReference type="EMBL" id="GG678434">
    <property type="protein sequence ID" value="EER09306.1"/>
    <property type="molecule type" value="Genomic_DNA"/>
</dbReference>
<evidence type="ECO:0000313" key="2">
    <source>
        <dbReference type="Proteomes" id="UP000007800"/>
    </source>
</evidence>